<name>A0A107EGB2_9BURK</name>
<dbReference type="FunFam" id="1.10.287.130:FF:000002">
    <property type="entry name" value="Two-component osmosensing histidine kinase"/>
    <property type="match status" value="1"/>
</dbReference>
<feature type="non-terminal residue" evidence="13">
    <location>
        <position position="897"/>
    </location>
</feature>
<dbReference type="Gene3D" id="1.10.287.130">
    <property type="match status" value="1"/>
</dbReference>
<evidence type="ECO:0000259" key="11">
    <source>
        <dbReference type="PROSITE" id="PS50109"/>
    </source>
</evidence>
<evidence type="ECO:0000259" key="12">
    <source>
        <dbReference type="PROSITE" id="PS50110"/>
    </source>
</evidence>
<dbReference type="SMART" id="SM01358">
    <property type="entry name" value="HBM"/>
    <property type="match status" value="1"/>
</dbReference>
<dbReference type="PROSITE" id="PS50110">
    <property type="entry name" value="RESPONSE_REGULATORY"/>
    <property type="match status" value="2"/>
</dbReference>
<dbReference type="InterPro" id="IPR036097">
    <property type="entry name" value="HisK_dim/P_sf"/>
</dbReference>
<evidence type="ECO:0000256" key="10">
    <source>
        <dbReference type="SAM" id="Phobius"/>
    </source>
</evidence>
<proteinExistence type="predicted"/>
<dbReference type="SUPFAM" id="SSF52172">
    <property type="entry name" value="CheY-like"/>
    <property type="match status" value="2"/>
</dbReference>
<dbReference type="Gene3D" id="3.40.50.2300">
    <property type="match status" value="2"/>
</dbReference>
<feature type="domain" description="Response regulatory" evidence="12">
    <location>
        <begin position="564"/>
        <end position="685"/>
    </location>
</feature>
<keyword evidence="7" id="KW-0067">ATP-binding</keyword>
<dbReference type="AlphaFoldDB" id="A0A107EGB2"/>
<evidence type="ECO:0000256" key="7">
    <source>
        <dbReference type="ARBA" id="ARBA00022840"/>
    </source>
</evidence>
<dbReference type="SMART" id="SM00388">
    <property type="entry name" value="HisKA"/>
    <property type="match status" value="1"/>
</dbReference>
<feature type="domain" description="Response regulatory" evidence="12">
    <location>
        <begin position="714"/>
        <end position="833"/>
    </location>
</feature>
<keyword evidence="6" id="KW-0418">Kinase</keyword>
<dbReference type="InterPro" id="IPR003661">
    <property type="entry name" value="HisK_dim/P_dom"/>
</dbReference>
<keyword evidence="4" id="KW-0808">Transferase</keyword>
<dbReference type="Pfam" id="PF02518">
    <property type="entry name" value="HATPase_c"/>
    <property type="match status" value="1"/>
</dbReference>
<feature type="transmembrane region" description="Helical" evidence="10">
    <location>
        <begin position="275"/>
        <end position="294"/>
    </location>
</feature>
<evidence type="ECO:0000256" key="5">
    <source>
        <dbReference type="ARBA" id="ARBA00022741"/>
    </source>
</evidence>
<keyword evidence="8" id="KW-0902">Two-component regulatory system</keyword>
<dbReference type="SMART" id="SM00448">
    <property type="entry name" value="REC"/>
    <property type="match status" value="2"/>
</dbReference>
<dbReference type="InterPro" id="IPR011006">
    <property type="entry name" value="CheY-like_superfamily"/>
</dbReference>
<feature type="domain" description="Histidine kinase" evidence="11">
    <location>
        <begin position="329"/>
        <end position="546"/>
    </location>
</feature>
<comment type="catalytic activity">
    <reaction evidence="1">
        <text>ATP + protein L-histidine = ADP + protein N-phospho-L-histidine.</text>
        <dbReference type="EC" id="2.7.13.3"/>
    </reaction>
</comment>
<gene>
    <name evidence="13" type="ORF">WL73_09260</name>
</gene>
<dbReference type="CDD" id="cd00082">
    <property type="entry name" value="HisKA"/>
    <property type="match status" value="1"/>
</dbReference>
<dbReference type="InterPro" id="IPR036890">
    <property type="entry name" value="HATPase_C_sf"/>
</dbReference>
<dbReference type="SUPFAM" id="SSF55874">
    <property type="entry name" value="ATPase domain of HSP90 chaperone/DNA topoisomerase II/histidine kinase"/>
    <property type="match status" value="1"/>
</dbReference>
<keyword evidence="3 9" id="KW-0597">Phosphoprotein</keyword>
<dbReference type="CDD" id="cd16922">
    <property type="entry name" value="HATPase_EvgS-ArcB-TorS-like"/>
    <property type="match status" value="1"/>
</dbReference>
<dbReference type="Gene3D" id="3.30.565.10">
    <property type="entry name" value="Histidine kinase-like ATPase, C-terminal domain"/>
    <property type="match status" value="1"/>
</dbReference>
<dbReference type="Proteomes" id="UP000062998">
    <property type="component" value="Unassembled WGS sequence"/>
</dbReference>
<dbReference type="PROSITE" id="PS50109">
    <property type="entry name" value="HIS_KIN"/>
    <property type="match status" value="1"/>
</dbReference>
<evidence type="ECO:0000256" key="2">
    <source>
        <dbReference type="ARBA" id="ARBA00012438"/>
    </source>
</evidence>
<comment type="caution">
    <text evidence="13">The sequence shown here is derived from an EMBL/GenBank/DDBJ whole genome shotgun (WGS) entry which is preliminary data.</text>
</comment>
<dbReference type="InterPro" id="IPR004358">
    <property type="entry name" value="Sig_transdc_His_kin-like_C"/>
</dbReference>
<dbReference type="GO" id="GO:0000155">
    <property type="term" value="F:phosphorelay sensor kinase activity"/>
    <property type="evidence" value="ECO:0007669"/>
    <property type="project" value="InterPro"/>
</dbReference>
<accession>A0A107EGB2</accession>
<feature type="modified residue" description="4-aspartylphosphate" evidence="9">
    <location>
        <position position="618"/>
    </location>
</feature>
<dbReference type="PRINTS" id="PR00344">
    <property type="entry name" value="BCTRLSENSOR"/>
</dbReference>
<dbReference type="Pfam" id="PF00072">
    <property type="entry name" value="Response_reg"/>
    <property type="match status" value="2"/>
</dbReference>
<keyword evidence="10" id="KW-0472">Membrane</keyword>
<protein>
    <recommendedName>
        <fullName evidence="2">histidine kinase</fullName>
        <ecNumber evidence="2">2.7.13.3</ecNumber>
    </recommendedName>
</protein>
<dbReference type="PANTHER" id="PTHR45339">
    <property type="entry name" value="HYBRID SIGNAL TRANSDUCTION HISTIDINE KINASE J"/>
    <property type="match status" value="1"/>
</dbReference>
<dbReference type="EMBL" id="LPIX01000033">
    <property type="protein sequence ID" value="KWE07610.1"/>
    <property type="molecule type" value="Genomic_DNA"/>
</dbReference>
<dbReference type="EC" id="2.7.13.3" evidence="2"/>
<dbReference type="FunFam" id="3.30.565.10:FF:000078">
    <property type="entry name" value="Two-component sensor histidine kinase"/>
    <property type="match status" value="1"/>
</dbReference>
<evidence type="ECO:0000256" key="9">
    <source>
        <dbReference type="PROSITE-ProRule" id="PRU00169"/>
    </source>
</evidence>
<dbReference type="GO" id="GO:0005524">
    <property type="term" value="F:ATP binding"/>
    <property type="evidence" value="ECO:0007669"/>
    <property type="project" value="UniProtKB-KW"/>
</dbReference>
<dbReference type="InterPro" id="IPR032255">
    <property type="entry name" value="HBM"/>
</dbReference>
<evidence type="ECO:0000256" key="3">
    <source>
        <dbReference type="ARBA" id="ARBA00022553"/>
    </source>
</evidence>
<evidence type="ECO:0000313" key="14">
    <source>
        <dbReference type="Proteomes" id="UP000062998"/>
    </source>
</evidence>
<evidence type="ECO:0000313" key="13">
    <source>
        <dbReference type="EMBL" id="KWE07610.1"/>
    </source>
</evidence>
<evidence type="ECO:0000256" key="1">
    <source>
        <dbReference type="ARBA" id="ARBA00000085"/>
    </source>
</evidence>
<dbReference type="SUPFAM" id="SSF47384">
    <property type="entry name" value="Homodimeric domain of signal transducing histidine kinase"/>
    <property type="match status" value="1"/>
</dbReference>
<dbReference type="PANTHER" id="PTHR45339:SF5">
    <property type="entry name" value="HISTIDINE KINASE"/>
    <property type="match status" value="1"/>
</dbReference>
<dbReference type="CDD" id="cd17546">
    <property type="entry name" value="REC_hyHK_CKI1_RcsC-like"/>
    <property type="match status" value="1"/>
</dbReference>
<organism evidence="13 14">
    <name type="scientific">Burkholderia ubonensis</name>
    <dbReference type="NCBI Taxonomy" id="101571"/>
    <lineage>
        <taxon>Bacteria</taxon>
        <taxon>Pseudomonadati</taxon>
        <taxon>Pseudomonadota</taxon>
        <taxon>Betaproteobacteria</taxon>
        <taxon>Burkholderiales</taxon>
        <taxon>Burkholderiaceae</taxon>
        <taxon>Burkholderia</taxon>
        <taxon>Burkholderia cepacia complex</taxon>
    </lineage>
</organism>
<keyword evidence="10" id="KW-0812">Transmembrane</keyword>
<evidence type="ECO:0000256" key="6">
    <source>
        <dbReference type="ARBA" id="ARBA00022777"/>
    </source>
</evidence>
<evidence type="ECO:0000256" key="8">
    <source>
        <dbReference type="ARBA" id="ARBA00023012"/>
    </source>
</evidence>
<dbReference type="InterPro" id="IPR003594">
    <property type="entry name" value="HATPase_dom"/>
</dbReference>
<dbReference type="InterPro" id="IPR005467">
    <property type="entry name" value="His_kinase_dom"/>
</dbReference>
<dbReference type="Pfam" id="PF00512">
    <property type="entry name" value="HisKA"/>
    <property type="match status" value="1"/>
</dbReference>
<keyword evidence="5" id="KW-0547">Nucleotide-binding</keyword>
<keyword evidence="10" id="KW-1133">Transmembrane helix</keyword>
<feature type="modified residue" description="4-aspartylphosphate" evidence="9">
    <location>
        <position position="763"/>
    </location>
</feature>
<dbReference type="SMART" id="SM00387">
    <property type="entry name" value="HATPase_c"/>
    <property type="match status" value="1"/>
</dbReference>
<sequence length="897" mass="98106">MAFGFALVVSLIMMAGLVSLAGQRYSIDAVDRFLAVDDRIAELSLRSNMAMLKARRAEKDFLIFQTEYGFDEARSRYVTLLRANLVEVRANLREIREIDRDPQLAEQTRAIEHAVDQYETSFLHIVDLYGRIGHVDTGLEGEFRRAAHQIEAIVRASGQDRLMVDLLSLRRFEKDFIVRGLDKDVRAFTAGIDRFRADLVPSPLSASLRQRVGELVVVYADTFYEYVRTDAQIDADKHTYLKAVHTIEPLLEDVYGDARQRAAATRDRVARVADAMTWTIMGATLVAALLALGVGRVVMRSIARAVHEIDLAKAAAEAASHAKTRFLATMSHEIRTPMNGVLGMTELLLRTELTARQQRFANALYRSGEALLAIINDILDFSKIEAGKLVLEHVEFDLHQSIDDVVTLLAEGAQRKGLEFGYRVASDVPQIVRGDPVRLRQILTNLVNNAIKFTERGQIVVDVCRDDESRLRLAVSDTGIGIAPEAIAKLFRPFEQADGSTARRYGGTGLGLAVVKQLAELMGGNVELQTAPGHGSTFSVTLCLEPVEPGAPSAVESDSLDGMRALVVDDNSTARSIVLEHAIRWRMDTASAENGAEALVLLRAAAASGRPYDVAIVDMKMPVMNGVDLVRAIKAEPSIAPRAVVMLVSTDVTDDAESIHELGVDICLNKPVRQAELFACLATVLIGATDTVPRIDTTVALAPVPGASLRLGGHVLLVEDNQVNQEIALAMLDDTGYRVTIAGDGLQALSALERTDFDVVLMDCQMPEMDGFEATRTQRRREVETGRRRTPVVALTANAMSEDRDRCFDAGMDDYVAKPFSRETLLAALSRWALHSAAAISTPQDGDARSAACADGATAPIDPRALDALRALQRPGRPDVLTRIIDQFNLDAPRLIG</sequence>
<dbReference type="InterPro" id="IPR001789">
    <property type="entry name" value="Sig_transdc_resp-reg_receiver"/>
</dbReference>
<reference evidence="13 14" key="1">
    <citation type="submission" date="2015-11" db="EMBL/GenBank/DDBJ databases">
        <title>Expanding the genomic diversity of Burkholderia species for the development of highly accurate diagnostics.</title>
        <authorList>
            <person name="Sahl J."/>
            <person name="Keim P."/>
            <person name="Wagner D."/>
        </authorList>
    </citation>
    <scope>NUCLEOTIDE SEQUENCE [LARGE SCALE GENOMIC DNA]</scope>
    <source>
        <strain evidence="13 14">MSMB2167WGS</strain>
    </source>
</reference>
<evidence type="ECO:0000256" key="4">
    <source>
        <dbReference type="ARBA" id="ARBA00022679"/>
    </source>
</evidence>